<dbReference type="Proteomes" id="UP000830198">
    <property type="component" value="Chromosome"/>
</dbReference>
<dbReference type="EMBL" id="CP095855">
    <property type="protein sequence ID" value="UPK69141.1"/>
    <property type="molecule type" value="Genomic_DNA"/>
</dbReference>
<evidence type="ECO:0000313" key="10">
    <source>
        <dbReference type="EMBL" id="UPK71489.1"/>
    </source>
</evidence>
<evidence type="ECO:0000313" key="3">
    <source>
        <dbReference type="EMBL" id="UPK67331.1"/>
    </source>
</evidence>
<dbReference type="EMBL" id="CP095855">
    <property type="protein sequence ID" value="UPK69279.1"/>
    <property type="molecule type" value="Genomic_DNA"/>
</dbReference>
<reference evidence="7 11" key="1">
    <citation type="submission" date="2022-04" db="EMBL/GenBank/DDBJ databases">
        <title>The arsenic-methylating capacity of Chitinophaga filiformis YT5 during chitin decomposition.</title>
        <authorList>
            <person name="Chen G."/>
            <person name="Liang Y."/>
        </authorList>
    </citation>
    <scope>NUCLEOTIDE SEQUENCE [LARGE SCALE GENOMIC DNA]</scope>
    <source>
        <strain evidence="7 11">YT5</strain>
    </source>
</reference>
<gene>
    <name evidence="9" type="ORF">MYF79_00240</name>
    <name evidence="10" type="ORF">MYF79_09380</name>
    <name evidence="2" type="ORF">MYF79_19705</name>
    <name evidence="3" type="ORF">MYF79_20535</name>
    <name evidence="4" type="ORF">MYF79_21095</name>
    <name evidence="5" type="ORF">MYF79_22015</name>
    <name evidence="6" type="ORF">MYF79_29720</name>
    <name evidence="7" type="ORF">MYF79_30430</name>
    <name evidence="8" type="ORF">MYF79_31600</name>
</gene>
<evidence type="ECO:0008006" key="12">
    <source>
        <dbReference type="Google" id="ProtNLM"/>
    </source>
</evidence>
<dbReference type="RefSeq" id="WP_247809347.1">
    <property type="nucleotide sequence ID" value="NZ_CP095855.1"/>
</dbReference>
<keyword evidence="1" id="KW-0175">Coiled coil</keyword>
<dbReference type="EMBL" id="CP095855">
    <property type="protein sequence ID" value="UPK69510.1"/>
    <property type="molecule type" value="Genomic_DNA"/>
</dbReference>
<evidence type="ECO:0000313" key="5">
    <source>
        <dbReference type="EMBL" id="UPK67626.1"/>
    </source>
</evidence>
<evidence type="ECO:0000313" key="7">
    <source>
        <dbReference type="EMBL" id="UPK69279.1"/>
    </source>
</evidence>
<dbReference type="InterPro" id="IPR009057">
    <property type="entry name" value="Homeodomain-like_sf"/>
</dbReference>
<proteinExistence type="predicted"/>
<dbReference type="EMBL" id="CP095855">
    <property type="protein sequence ID" value="UPK67626.1"/>
    <property type="molecule type" value="Genomic_DNA"/>
</dbReference>
<name>A0ABY4I1M4_CHIFI</name>
<evidence type="ECO:0000313" key="8">
    <source>
        <dbReference type="EMBL" id="UPK69510.1"/>
    </source>
</evidence>
<evidence type="ECO:0000313" key="4">
    <source>
        <dbReference type="EMBL" id="UPK67443.1"/>
    </source>
</evidence>
<sequence>MQNSNNQNKGGRKGRLGPQFQYEQSFMNKVVADYMAGDQSMSQVAARYKITKPQIAYWYSLFSSELRQTTLEKPIISTAMTEQEKKEFDALRKQNEELRKKLEHANLKAFAFQTMIEVAEEQFNIEIQKKPGTKPSAE</sequence>
<dbReference type="EMBL" id="CP095855">
    <property type="protein sequence ID" value="UPK71489.1"/>
    <property type="molecule type" value="Genomic_DNA"/>
</dbReference>
<protein>
    <recommendedName>
        <fullName evidence="12">Transposase</fullName>
    </recommendedName>
</protein>
<evidence type="ECO:0000313" key="11">
    <source>
        <dbReference type="Proteomes" id="UP000830198"/>
    </source>
</evidence>
<feature type="coiled-coil region" evidence="1">
    <location>
        <begin position="81"/>
        <end position="108"/>
    </location>
</feature>
<accession>A0ABY4I1M4</accession>
<evidence type="ECO:0000256" key="1">
    <source>
        <dbReference type="SAM" id="Coils"/>
    </source>
</evidence>
<evidence type="ECO:0000313" key="6">
    <source>
        <dbReference type="EMBL" id="UPK69141.1"/>
    </source>
</evidence>
<dbReference type="SUPFAM" id="SSF46689">
    <property type="entry name" value="Homeodomain-like"/>
    <property type="match status" value="1"/>
</dbReference>
<evidence type="ECO:0000313" key="9">
    <source>
        <dbReference type="EMBL" id="UPK69715.1"/>
    </source>
</evidence>
<dbReference type="EMBL" id="CP095855">
    <property type="protein sequence ID" value="UPK67443.1"/>
    <property type="molecule type" value="Genomic_DNA"/>
</dbReference>
<dbReference type="EMBL" id="CP095855">
    <property type="protein sequence ID" value="UPK67331.1"/>
    <property type="molecule type" value="Genomic_DNA"/>
</dbReference>
<keyword evidence="11" id="KW-1185">Reference proteome</keyword>
<dbReference type="EMBL" id="CP095855">
    <property type="protein sequence ID" value="UPK67168.1"/>
    <property type="molecule type" value="Genomic_DNA"/>
</dbReference>
<organism evidence="7 11">
    <name type="scientific">Chitinophaga filiformis</name>
    <name type="common">Myxococcus filiformis</name>
    <name type="synonym">Flexibacter filiformis</name>
    <dbReference type="NCBI Taxonomy" id="104663"/>
    <lineage>
        <taxon>Bacteria</taxon>
        <taxon>Pseudomonadati</taxon>
        <taxon>Bacteroidota</taxon>
        <taxon>Chitinophagia</taxon>
        <taxon>Chitinophagales</taxon>
        <taxon>Chitinophagaceae</taxon>
        <taxon>Chitinophaga</taxon>
    </lineage>
</organism>
<evidence type="ECO:0000313" key="2">
    <source>
        <dbReference type="EMBL" id="UPK67168.1"/>
    </source>
</evidence>
<dbReference type="EMBL" id="CP095855">
    <property type="protein sequence ID" value="UPK69715.1"/>
    <property type="molecule type" value="Genomic_DNA"/>
</dbReference>